<evidence type="ECO:0000259" key="6">
    <source>
        <dbReference type="PROSITE" id="PS00028"/>
    </source>
</evidence>
<feature type="region of interest" description="Disordered" evidence="5">
    <location>
        <begin position="302"/>
        <end position="323"/>
    </location>
</feature>
<feature type="compositionally biased region" description="Polar residues" evidence="5">
    <location>
        <begin position="201"/>
        <end position="221"/>
    </location>
</feature>
<evidence type="ECO:0000256" key="1">
    <source>
        <dbReference type="ARBA" id="ARBA00022723"/>
    </source>
</evidence>
<keyword evidence="3" id="KW-0863">Zinc-finger</keyword>
<evidence type="ECO:0000313" key="8">
    <source>
        <dbReference type="Proteomes" id="UP001212152"/>
    </source>
</evidence>
<feature type="domain" description="C2H2-type" evidence="6">
    <location>
        <begin position="531"/>
        <end position="554"/>
    </location>
</feature>
<feature type="region of interest" description="Disordered" evidence="5">
    <location>
        <begin position="104"/>
        <end position="221"/>
    </location>
</feature>
<keyword evidence="8" id="KW-1185">Reference proteome</keyword>
<evidence type="ECO:0000256" key="2">
    <source>
        <dbReference type="ARBA" id="ARBA00022737"/>
    </source>
</evidence>
<evidence type="ECO:0000256" key="5">
    <source>
        <dbReference type="SAM" id="MobiDB-lite"/>
    </source>
</evidence>
<dbReference type="InterPro" id="IPR013087">
    <property type="entry name" value="Znf_C2H2_type"/>
</dbReference>
<evidence type="ECO:0000256" key="3">
    <source>
        <dbReference type="ARBA" id="ARBA00022771"/>
    </source>
</evidence>
<feature type="region of interest" description="Disordered" evidence="5">
    <location>
        <begin position="361"/>
        <end position="397"/>
    </location>
</feature>
<evidence type="ECO:0000313" key="7">
    <source>
        <dbReference type="EMBL" id="KAJ3174662.1"/>
    </source>
</evidence>
<dbReference type="Proteomes" id="UP001212152">
    <property type="component" value="Unassembled WGS sequence"/>
</dbReference>
<accession>A0AAD5TF02</accession>
<dbReference type="PROSITE" id="PS00028">
    <property type="entry name" value="ZINC_FINGER_C2H2_1"/>
    <property type="match status" value="1"/>
</dbReference>
<evidence type="ECO:0000256" key="4">
    <source>
        <dbReference type="ARBA" id="ARBA00022833"/>
    </source>
</evidence>
<feature type="compositionally biased region" description="Polar residues" evidence="5">
    <location>
        <begin position="388"/>
        <end position="397"/>
    </location>
</feature>
<keyword evidence="2" id="KW-0677">Repeat</keyword>
<keyword evidence="4" id="KW-0862">Zinc</keyword>
<dbReference type="GO" id="GO:0005634">
    <property type="term" value="C:nucleus"/>
    <property type="evidence" value="ECO:0007669"/>
    <property type="project" value="TreeGrafter"/>
</dbReference>
<name>A0AAD5TF02_9FUNG</name>
<dbReference type="InterPro" id="IPR051580">
    <property type="entry name" value="ZnF-Chromatin_assoc"/>
</dbReference>
<feature type="region of interest" description="Disordered" evidence="5">
    <location>
        <begin position="417"/>
        <end position="457"/>
    </location>
</feature>
<proteinExistence type="predicted"/>
<dbReference type="GO" id="GO:0008270">
    <property type="term" value="F:zinc ion binding"/>
    <property type="evidence" value="ECO:0007669"/>
    <property type="project" value="UniProtKB-KW"/>
</dbReference>
<keyword evidence="1" id="KW-0479">Metal-binding</keyword>
<dbReference type="PANTHER" id="PTHR23057:SF0">
    <property type="entry name" value="JUXTAPOSED WITH ANOTHER ZINC FINGER PROTEIN 1"/>
    <property type="match status" value="1"/>
</dbReference>
<dbReference type="SMART" id="SM00355">
    <property type="entry name" value="ZnF_C2H2"/>
    <property type="match status" value="2"/>
</dbReference>
<feature type="compositionally biased region" description="Polar residues" evidence="5">
    <location>
        <begin position="152"/>
        <end position="165"/>
    </location>
</feature>
<organism evidence="7 8">
    <name type="scientific">Geranomyces variabilis</name>
    <dbReference type="NCBI Taxonomy" id="109894"/>
    <lineage>
        <taxon>Eukaryota</taxon>
        <taxon>Fungi</taxon>
        <taxon>Fungi incertae sedis</taxon>
        <taxon>Chytridiomycota</taxon>
        <taxon>Chytridiomycota incertae sedis</taxon>
        <taxon>Chytridiomycetes</taxon>
        <taxon>Spizellomycetales</taxon>
        <taxon>Powellomycetaceae</taxon>
        <taxon>Geranomyces</taxon>
    </lineage>
</organism>
<dbReference type="PANTHER" id="PTHR23057">
    <property type="entry name" value="JUXTAPOSED WITH ANOTHER ZINC FINGER PROTEIN 1"/>
    <property type="match status" value="1"/>
</dbReference>
<comment type="caution">
    <text evidence="7">The sequence shown here is derived from an EMBL/GenBank/DDBJ whole genome shotgun (WGS) entry which is preliminary data.</text>
</comment>
<gene>
    <name evidence="7" type="primary">SFP1_2</name>
    <name evidence="7" type="ORF">HDU87_007034</name>
</gene>
<feature type="compositionally biased region" description="Low complexity" evidence="5">
    <location>
        <begin position="430"/>
        <end position="447"/>
    </location>
</feature>
<dbReference type="AlphaFoldDB" id="A0AAD5TF02"/>
<protein>
    <submittedName>
        <fullName evidence="7">Transcriptional regulator of ribosomal biogenesis proteins</fullName>
    </submittedName>
</protein>
<dbReference type="EMBL" id="JADGJQ010000062">
    <property type="protein sequence ID" value="KAJ3174662.1"/>
    <property type="molecule type" value="Genomic_DNA"/>
</dbReference>
<dbReference type="Gene3D" id="3.30.160.60">
    <property type="entry name" value="Classic Zinc Finger"/>
    <property type="match status" value="1"/>
</dbReference>
<sequence>MDHKRRHRHSLSREAAPLDDGAAPILHFSYASAGVPPPSQLIDSHQHSFPHRSMSYLASAAGNNAQYEVGLTNSGLARYYHGKSLGGGGGAQYLYKLEPQSRSETYPQGHHFLGPPVQQQQQFQQSGARQSFSPVDQLPYDALPASTGELGYTSSNESSQSQQRFSAPASPLDRPAHARRPCLSSWPSRDAPATSDRSQRQHQITSTTSSNGLNHPQPQYSQPQLHAIYNPFAAAQQQTLFTGLTPMARRRSVSAPPMGMPLAPPGASADLLGSRVQNLIDPNIYGLSQSISTPLRRSVIGNQTSRRELNRPLPLPTGLQSITSGRTFSTGAMMTSDLLAQTSMQMHHPRVQHLLMSEQPDKDAHALQQQEYSVSPPPRPASAPIMTPTPTHTASGFSDIYRQSSEICQLVAPEDRPLMPDEASQHHQRQQQQQQQQNLSSPQPQHHLPLINPTFKRTPRVHRCPKPFCMKTYKNPNGLKYHLDRGICEHFVNLDNGPATAAEDSTTRSFNTLEAAAAAGTVKIAHRPYRCKVPGCIKKYKNLNGLKYHAKAVHPTLDFLAEVKGANNAQA</sequence>
<reference evidence="7" key="1">
    <citation type="submission" date="2020-05" db="EMBL/GenBank/DDBJ databases">
        <title>Phylogenomic resolution of chytrid fungi.</title>
        <authorList>
            <person name="Stajich J.E."/>
            <person name="Amses K."/>
            <person name="Simmons R."/>
            <person name="Seto K."/>
            <person name="Myers J."/>
            <person name="Bonds A."/>
            <person name="Quandt C.A."/>
            <person name="Barry K."/>
            <person name="Liu P."/>
            <person name="Grigoriev I."/>
            <person name="Longcore J.E."/>
            <person name="James T.Y."/>
        </authorList>
    </citation>
    <scope>NUCLEOTIDE SEQUENCE</scope>
    <source>
        <strain evidence="7">JEL0379</strain>
    </source>
</reference>